<dbReference type="NCBIfam" id="TIGR00675">
    <property type="entry name" value="dcm"/>
    <property type="match status" value="1"/>
</dbReference>
<keyword evidence="5" id="KW-0680">Restriction system</keyword>
<organism evidence="9 10">
    <name type="scientific">Aeoliella mucimassa</name>
    <dbReference type="NCBI Taxonomy" id="2527972"/>
    <lineage>
        <taxon>Bacteria</taxon>
        <taxon>Pseudomonadati</taxon>
        <taxon>Planctomycetota</taxon>
        <taxon>Planctomycetia</taxon>
        <taxon>Pirellulales</taxon>
        <taxon>Lacipirellulaceae</taxon>
        <taxon>Aeoliella</taxon>
    </lineage>
</organism>
<accession>A0A518AGM7</accession>
<evidence type="ECO:0000256" key="4">
    <source>
        <dbReference type="ARBA" id="ARBA00022691"/>
    </source>
</evidence>
<evidence type="ECO:0000313" key="9">
    <source>
        <dbReference type="EMBL" id="QDU53880.1"/>
    </source>
</evidence>
<dbReference type="REBASE" id="355813">
    <property type="entry name" value="M.PbaPan181ORF580P"/>
</dbReference>
<dbReference type="PANTHER" id="PTHR46098:SF1">
    <property type="entry name" value="TRNA (CYTOSINE(38)-C(5))-METHYLTRANSFERASE"/>
    <property type="match status" value="1"/>
</dbReference>
<dbReference type="GO" id="GO:0009307">
    <property type="term" value="P:DNA restriction-modification system"/>
    <property type="evidence" value="ECO:0007669"/>
    <property type="project" value="UniProtKB-KW"/>
</dbReference>
<evidence type="ECO:0000256" key="3">
    <source>
        <dbReference type="ARBA" id="ARBA00022679"/>
    </source>
</evidence>
<keyword evidence="10" id="KW-1185">Reference proteome</keyword>
<feature type="active site" evidence="7">
    <location>
        <position position="93"/>
    </location>
</feature>
<evidence type="ECO:0000313" key="10">
    <source>
        <dbReference type="Proteomes" id="UP000315750"/>
    </source>
</evidence>
<comment type="catalytic activity">
    <reaction evidence="6">
        <text>a 2'-deoxycytidine in DNA + S-adenosyl-L-methionine = a 5-methyl-2'-deoxycytidine in DNA + S-adenosyl-L-homocysteine + H(+)</text>
        <dbReference type="Rhea" id="RHEA:13681"/>
        <dbReference type="Rhea" id="RHEA-COMP:11369"/>
        <dbReference type="Rhea" id="RHEA-COMP:11370"/>
        <dbReference type="ChEBI" id="CHEBI:15378"/>
        <dbReference type="ChEBI" id="CHEBI:57856"/>
        <dbReference type="ChEBI" id="CHEBI:59789"/>
        <dbReference type="ChEBI" id="CHEBI:85452"/>
        <dbReference type="ChEBI" id="CHEBI:85454"/>
        <dbReference type="EC" id="2.1.1.37"/>
    </reaction>
</comment>
<evidence type="ECO:0000256" key="2">
    <source>
        <dbReference type="ARBA" id="ARBA00022603"/>
    </source>
</evidence>
<dbReference type="KEGG" id="amuc:Pan181_00580"/>
<dbReference type="Proteomes" id="UP000315750">
    <property type="component" value="Chromosome"/>
</dbReference>
<dbReference type="GO" id="GO:0003886">
    <property type="term" value="F:DNA (cytosine-5-)-methyltransferase activity"/>
    <property type="evidence" value="ECO:0007669"/>
    <property type="project" value="UniProtKB-EC"/>
</dbReference>
<evidence type="ECO:0000256" key="7">
    <source>
        <dbReference type="PROSITE-ProRule" id="PRU01016"/>
    </source>
</evidence>
<dbReference type="PRINTS" id="PR00105">
    <property type="entry name" value="C5METTRFRASE"/>
</dbReference>
<dbReference type="PANTHER" id="PTHR46098">
    <property type="entry name" value="TRNA (CYTOSINE(38)-C(5))-METHYLTRANSFERASE"/>
    <property type="match status" value="1"/>
</dbReference>
<reference evidence="9 10" key="1">
    <citation type="submission" date="2019-02" db="EMBL/GenBank/DDBJ databases">
        <title>Deep-cultivation of Planctomycetes and their phenomic and genomic characterization uncovers novel biology.</title>
        <authorList>
            <person name="Wiegand S."/>
            <person name="Jogler M."/>
            <person name="Boedeker C."/>
            <person name="Pinto D."/>
            <person name="Vollmers J."/>
            <person name="Rivas-Marin E."/>
            <person name="Kohn T."/>
            <person name="Peeters S.H."/>
            <person name="Heuer A."/>
            <person name="Rast P."/>
            <person name="Oberbeckmann S."/>
            <person name="Bunk B."/>
            <person name="Jeske O."/>
            <person name="Meyerdierks A."/>
            <person name="Storesund J.E."/>
            <person name="Kallscheuer N."/>
            <person name="Luecker S."/>
            <person name="Lage O.M."/>
            <person name="Pohl T."/>
            <person name="Merkel B.J."/>
            <person name="Hornburger P."/>
            <person name="Mueller R.-W."/>
            <person name="Bruemmer F."/>
            <person name="Labrenz M."/>
            <person name="Spormann A.M."/>
            <person name="Op den Camp H."/>
            <person name="Overmann J."/>
            <person name="Amann R."/>
            <person name="Jetten M.S.M."/>
            <person name="Mascher T."/>
            <person name="Medema M.H."/>
            <person name="Devos D.P."/>
            <person name="Kaster A.-K."/>
            <person name="Ovreas L."/>
            <person name="Rohde M."/>
            <person name="Galperin M.Y."/>
            <person name="Jogler C."/>
        </authorList>
    </citation>
    <scope>NUCLEOTIDE SEQUENCE [LARGE SCALE GENOMIC DNA]</scope>
    <source>
        <strain evidence="9 10">Pan181</strain>
    </source>
</reference>
<gene>
    <name evidence="9" type="primary">hpaIIM</name>
    <name evidence="9" type="ORF">Pan181_00580</name>
</gene>
<dbReference type="InterPro" id="IPR001525">
    <property type="entry name" value="C5_MeTfrase"/>
</dbReference>
<dbReference type="Gene3D" id="3.40.50.150">
    <property type="entry name" value="Vaccinia Virus protein VP39"/>
    <property type="match status" value="1"/>
</dbReference>
<dbReference type="AlphaFoldDB" id="A0A518AGM7"/>
<comment type="similarity">
    <text evidence="7 8">Belongs to the class I-like SAM-binding methyltransferase superfamily. C5-methyltransferase family.</text>
</comment>
<dbReference type="RefSeq" id="WP_145244926.1">
    <property type="nucleotide sequence ID" value="NZ_CP036278.1"/>
</dbReference>
<proteinExistence type="inferred from homology"/>
<keyword evidence="3 7" id="KW-0808">Transferase</keyword>
<dbReference type="OrthoDB" id="9813719at2"/>
<sequence>MSLTVKSKSDIKQPIRFEKAFCEFFAGIGLVREGLKRLGWHCVYANDNDPKKQELYQAKFTDCHFHLEDVRDTDKVLGKLGNPPVLATASFPCIDLSLAGWGRGLSGDHSSTFFGFTAALAAMKRRCPKILLIENVNGLLTSHGGKDFQAVATTLASLGYYLDSFVLDAKHFVPQSRQRVFVIGVHRSVVNKAPVVLSNGSAFDPWREALEQTASIRPKRLIQLLESTELNTGWIASPISAPSANVTNLKEFIDLDENQEWWDKPQVLKHYESMSDSHKAQVDLLMLDKKAVHVGTIYRRKRNGTTRAEVRFDGIAGCLRVPRGGSARQIVIVIDRGKLRIRWMSPREYARLQGVPDFPLVGRPNQQMAGFGDAVCVPVIEWIDKYVLSPVYDAIA</sequence>
<evidence type="ECO:0000256" key="5">
    <source>
        <dbReference type="ARBA" id="ARBA00022747"/>
    </source>
</evidence>
<dbReference type="GO" id="GO:0032259">
    <property type="term" value="P:methylation"/>
    <property type="evidence" value="ECO:0007669"/>
    <property type="project" value="UniProtKB-KW"/>
</dbReference>
<evidence type="ECO:0000256" key="1">
    <source>
        <dbReference type="ARBA" id="ARBA00011975"/>
    </source>
</evidence>
<dbReference type="InterPro" id="IPR050750">
    <property type="entry name" value="C5-MTase"/>
</dbReference>
<evidence type="ECO:0000256" key="6">
    <source>
        <dbReference type="ARBA" id="ARBA00047422"/>
    </source>
</evidence>
<dbReference type="PROSITE" id="PS51679">
    <property type="entry name" value="SAM_MT_C5"/>
    <property type="match status" value="1"/>
</dbReference>
<evidence type="ECO:0000256" key="8">
    <source>
        <dbReference type="RuleBase" id="RU000416"/>
    </source>
</evidence>
<dbReference type="InterPro" id="IPR029063">
    <property type="entry name" value="SAM-dependent_MTases_sf"/>
</dbReference>
<keyword evidence="2 7" id="KW-0489">Methyltransferase</keyword>
<keyword evidence="4 7" id="KW-0949">S-adenosyl-L-methionine</keyword>
<dbReference type="EMBL" id="CP036278">
    <property type="protein sequence ID" value="QDU53880.1"/>
    <property type="molecule type" value="Genomic_DNA"/>
</dbReference>
<dbReference type="EC" id="2.1.1.37" evidence="1"/>
<dbReference type="Pfam" id="PF00145">
    <property type="entry name" value="DNA_methylase"/>
    <property type="match status" value="1"/>
</dbReference>
<dbReference type="SUPFAM" id="SSF53335">
    <property type="entry name" value="S-adenosyl-L-methionine-dependent methyltransferases"/>
    <property type="match status" value="1"/>
</dbReference>
<name>A0A518AGM7_9BACT</name>
<protein>
    <recommendedName>
        <fullName evidence="1">DNA (cytosine-5-)-methyltransferase</fullName>
        <ecNumber evidence="1">2.1.1.37</ecNumber>
    </recommendedName>
</protein>